<keyword evidence="2" id="KW-1185">Reference proteome</keyword>
<gene>
    <name evidence="1" type="ORF">FRX31_010315</name>
</gene>
<dbReference type="Proteomes" id="UP000554482">
    <property type="component" value="Unassembled WGS sequence"/>
</dbReference>
<sequence>MKFLAAGVEKQTDRYSNLKINLYSVGLLQCWQCKQLQDLQDLLLDCSKDSQDGRTTNLKSN</sequence>
<accession>A0A7J6WT18</accession>
<protein>
    <submittedName>
        <fullName evidence="1">Uncharacterized protein</fullName>
    </submittedName>
</protein>
<dbReference type="EMBL" id="JABWDY010011141">
    <property type="protein sequence ID" value="KAF5200097.1"/>
    <property type="molecule type" value="Genomic_DNA"/>
</dbReference>
<evidence type="ECO:0000313" key="1">
    <source>
        <dbReference type="EMBL" id="KAF5200097.1"/>
    </source>
</evidence>
<organism evidence="1 2">
    <name type="scientific">Thalictrum thalictroides</name>
    <name type="common">Rue-anemone</name>
    <name type="synonym">Anemone thalictroides</name>
    <dbReference type="NCBI Taxonomy" id="46969"/>
    <lineage>
        <taxon>Eukaryota</taxon>
        <taxon>Viridiplantae</taxon>
        <taxon>Streptophyta</taxon>
        <taxon>Embryophyta</taxon>
        <taxon>Tracheophyta</taxon>
        <taxon>Spermatophyta</taxon>
        <taxon>Magnoliopsida</taxon>
        <taxon>Ranunculales</taxon>
        <taxon>Ranunculaceae</taxon>
        <taxon>Thalictroideae</taxon>
        <taxon>Thalictrum</taxon>
    </lineage>
</organism>
<reference evidence="1 2" key="1">
    <citation type="submission" date="2020-06" db="EMBL/GenBank/DDBJ databases">
        <title>Transcriptomic and genomic resources for Thalictrum thalictroides and T. hernandezii: Facilitating candidate gene discovery in an emerging model plant lineage.</title>
        <authorList>
            <person name="Arias T."/>
            <person name="Riano-Pachon D.M."/>
            <person name="Di Stilio V.S."/>
        </authorList>
    </citation>
    <scope>NUCLEOTIDE SEQUENCE [LARGE SCALE GENOMIC DNA]</scope>
    <source>
        <strain evidence="2">cv. WT478/WT964</strain>
        <tissue evidence="1">Leaves</tissue>
    </source>
</reference>
<comment type="caution">
    <text evidence="1">The sequence shown here is derived from an EMBL/GenBank/DDBJ whole genome shotgun (WGS) entry which is preliminary data.</text>
</comment>
<name>A0A7J6WT18_THATH</name>
<proteinExistence type="predicted"/>
<evidence type="ECO:0000313" key="2">
    <source>
        <dbReference type="Proteomes" id="UP000554482"/>
    </source>
</evidence>
<dbReference type="AlphaFoldDB" id="A0A7J6WT18"/>